<dbReference type="EMBL" id="UINC01024316">
    <property type="protein sequence ID" value="SVA97704.1"/>
    <property type="molecule type" value="Genomic_DNA"/>
</dbReference>
<proteinExistence type="predicted"/>
<accession>A0A382A8G1</accession>
<name>A0A382A8G1_9ZZZZ</name>
<feature type="non-terminal residue" evidence="1">
    <location>
        <position position="32"/>
    </location>
</feature>
<sequence>MAGLFIVQQKWLSDFTEHRFVVLVAVHYLFYG</sequence>
<reference evidence="1" key="1">
    <citation type="submission" date="2018-05" db="EMBL/GenBank/DDBJ databases">
        <authorList>
            <person name="Lanie J.A."/>
            <person name="Ng W.-L."/>
            <person name="Kazmierczak K.M."/>
            <person name="Andrzejewski T.M."/>
            <person name="Davidsen T.M."/>
            <person name="Wayne K.J."/>
            <person name="Tettelin H."/>
            <person name="Glass J.I."/>
            <person name="Rusch D."/>
            <person name="Podicherti R."/>
            <person name="Tsui H.-C.T."/>
            <person name="Winkler M.E."/>
        </authorList>
    </citation>
    <scope>NUCLEOTIDE SEQUENCE</scope>
</reference>
<organism evidence="1">
    <name type="scientific">marine metagenome</name>
    <dbReference type="NCBI Taxonomy" id="408172"/>
    <lineage>
        <taxon>unclassified sequences</taxon>
        <taxon>metagenomes</taxon>
        <taxon>ecological metagenomes</taxon>
    </lineage>
</organism>
<protein>
    <submittedName>
        <fullName evidence="1">Uncharacterized protein</fullName>
    </submittedName>
</protein>
<gene>
    <name evidence="1" type="ORF">METZ01_LOCUS150558</name>
</gene>
<evidence type="ECO:0000313" key="1">
    <source>
        <dbReference type="EMBL" id="SVA97704.1"/>
    </source>
</evidence>
<dbReference type="AlphaFoldDB" id="A0A382A8G1"/>